<organism evidence="3 4">
    <name type="scientific">Rhinocladiella mackenziei CBS 650.93</name>
    <dbReference type="NCBI Taxonomy" id="1442369"/>
    <lineage>
        <taxon>Eukaryota</taxon>
        <taxon>Fungi</taxon>
        <taxon>Dikarya</taxon>
        <taxon>Ascomycota</taxon>
        <taxon>Pezizomycotina</taxon>
        <taxon>Eurotiomycetes</taxon>
        <taxon>Chaetothyriomycetidae</taxon>
        <taxon>Chaetothyriales</taxon>
        <taxon>Herpotrichiellaceae</taxon>
        <taxon>Rhinocladiella</taxon>
    </lineage>
</organism>
<dbReference type="EMBL" id="KN847484">
    <property type="protein sequence ID" value="KIW99756.1"/>
    <property type="molecule type" value="Genomic_DNA"/>
</dbReference>
<evidence type="ECO:0000313" key="4">
    <source>
        <dbReference type="Proteomes" id="UP000053617"/>
    </source>
</evidence>
<feature type="region of interest" description="Disordered" evidence="1">
    <location>
        <begin position="92"/>
        <end position="113"/>
    </location>
</feature>
<evidence type="ECO:0000256" key="1">
    <source>
        <dbReference type="SAM" id="MobiDB-lite"/>
    </source>
</evidence>
<evidence type="ECO:0000259" key="2">
    <source>
        <dbReference type="Pfam" id="PF09820"/>
    </source>
</evidence>
<dbReference type="VEuPathDB" id="FungiDB:Z518_10684"/>
<evidence type="ECO:0000313" key="3">
    <source>
        <dbReference type="EMBL" id="KIW99756.1"/>
    </source>
</evidence>
<gene>
    <name evidence="3" type="ORF">Z518_10684</name>
</gene>
<dbReference type="Pfam" id="PF09820">
    <property type="entry name" value="AAA-ATPase_like"/>
    <property type="match status" value="1"/>
</dbReference>
<dbReference type="InterPro" id="IPR018631">
    <property type="entry name" value="AAA-ATPase-like_dom"/>
</dbReference>
<name>A0A0D2FCC3_9EURO</name>
<protein>
    <recommendedName>
        <fullName evidence="2">AAA-ATPase-like domain-containing protein</fullName>
    </recommendedName>
</protein>
<dbReference type="OrthoDB" id="5329361at2759"/>
<accession>A0A0D2FCC3</accession>
<keyword evidence="4" id="KW-1185">Reference proteome</keyword>
<dbReference type="HOGENOM" id="CLU_425868_0_0_1"/>
<sequence length="643" mass="73628">MDDPKQAGHSKLAIDEINEWDADDLLKWIEQERRGLLEGEDLERFKTAKINKNILVNHAGDTRFFRNECELPVGISKSLAMLASEVAKGKTAGLETRKRKHAPEMAPSPKRTRVDNGGLIINGELEYFRSGAMDFPDLLQREGQAYFDRTGYISKLDELDEFMLFCRPCRFGKTLTIRMLNHFHGLQYADEHRWLYKGLDVQKDIDERKVNPGKYFVLTFDFSEVNASPDLTEANKALMTSLNGAIKDFYNQYAVYLGGNFTDLCQHIDSENPNSSLKNCAMVVRNAIEQDDRLAGIERIYVLVDEYDAFPNNYLKPPKTVEEPGVDWDNTKVGHTFKSFWSTMKSLCAEGDIRRIFITGISPLSLSSLGSAFNVTENVSFEKNLAGLCGLTSSDLEDALGEIYKDREDHSGFLSEMTEFFNGYHFCQDKEVETVYNTETCLSYLQSRIEGKTPRTRDPENSEVSEQFLRLSTGAAPVIRDLQNALECDEKGNFAPLEYFNFKFEFTLRDLSEVGDGFSWRSLLVYFGGLTFHPEKPTTQLKITNRVAADRIALAILKKYNLHNSLEEALLYLVEYGELEPTLGCYRELMVQRDITAEDLTKKSEEHHRDSIYFCLLRNRFASWPEFKVTKVNPLLHDWLDNI</sequence>
<proteinExistence type="predicted"/>
<feature type="domain" description="AAA-ATPase-like" evidence="2">
    <location>
        <begin position="131"/>
        <end position="369"/>
    </location>
</feature>
<reference evidence="3 4" key="1">
    <citation type="submission" date="2015-01" db="EMBL/GenBank/DDBJ databases">
        <title>The Genome Sequence of Rhinocladiella mackenzie CBS 650.93.</title>
        <authorList>
            <consortium name="The Broad Institute Genomics Platform"/>
            <person name="Cuomo C."/>
            <person name="de Hoog S."/>
            <person name="Gorbushina A."/>
            <person name="Stielow B."/>
            <person name="Teixiera M."/>
            <person name="Abouelleil A."/>
            <person name="Chapman S.B."/>
            <person name="Priest M."/>
            <person name="Young S.K."/>
            <person name="Wortman J."/>
            <person name="Nusbaum C."/>
            <person name="Birren B."/>
        </authorList>
    </citation>
    <scope>NUCLEOTIDE SEQUENCE [LARGE SCALE GENOMIC DNA]</scope>
    <source>
        <strain evidence="3 4">CBS 650.93</strain>
    </source>
</reference>
<dbReference type="Proteomes" id="UP000053617">
    <property type="component" value="Unassembled WGS sequence"/>
</dbReference>
<dbReference type="PANTHER" id="PTHR34825">
    <property type="entry name" value="CONSERVED PROTEIN, WITH A WEAK D-GALACTARATE DEHYDRATASE/ALTRONATE HYDROLASE DOMAIN"/>
    <property type="match status" value="1"/>
</dbReference>
<dbReference type="RefSeq" id="XP_013266969.1">
    <property type="nucleotide sequence ID" value="XM_013411515.1"/>
</dbReference>
<dbReference type="AlphaFoldDB" id="A0A0D2FCC3"/>
<dbReference type="GeneID" id="25298755"/>
<dbReference type="PANTHER" id="PTHR34825:SF1">
    <property type="entry name" value="AAA-ATPASE-LIKE DOMAIN-CONTAINING PROTEIN"/>
    <property type="match status" value="1"/>
</dbReference>